<evidence type="ECO:0000313" key="4">
    <source>
        <dbReference type="EMBL" id="VDP17828.1"/>
    </source>
</evidence>
<protein>
    <submittedName>
        <fullName evidence="4">Uncharacterized protein</fullName>
    </submittedName>
</protein>
<dbReference type="InterPro" id="IPR003213">
    <property type="entry name" value="Cyt_c_oxidase_su6B"/>
</dbReference>
<keyword evidence="2" id="KW-0496">Mitochondrion</keyword>
<dbReference type="Gene3D" id="1.10.10.140">
    <property type="entry name" value="Cytochrome c oxidase, subunit VIb"/>
    <property type="match status" value="1"/>
</dbReference>
<name>A0A183MGT6_9TREM</name>
<dbReference type="Pfam" id="PF02297">
    <property type="entry name" value="COX6B"/>
    <property type="match status" value="1"/>
</dbReference>
<sequence>MSRVNGNGSASSSDYYKHRVILDGWNSFHMTLDFQIPIRPRKYDCVIILTYQSKCVQNFVDFQRCKRVYGEEYKACNYFMRTAQLLCPSSWIEKWEKEVENNVFPYRI</sequence>
<keyword evidence="3" id="KW-1015">Disulfide bond</keyword>
<evidence type="ECO:0000313" key="5">
    <source>
        <dbReference type="Proteomes" id="UP000277204"/>
    </source>
</evidence>
<dbReference type="GO" id="GO:0045277">
    <property type="term" value="C:respiratory chain complex IV"/>
    <property type="evidence" value="ECO:0007669"/>
    <property type="project" value="InterPro"/>
</dbReference>
<dbReference type="AlphaFoldDB" id="A0A183MGT6"/>
<reference evidence="4 5" key="1">
    <citation type="submission" date="2018-11" db="EMBL/GenBank/DDBJ databases">
        <authorList>
            <consortium name="Pathogen Informatics"/>
        </authorList>
    </citation>
    <scope>NUCLEOTIDE SEQUENCE [LARGE SCALE GENOMIC DNA]</scope>
    <source>
        <strain evidence="4 5">Zambia</strain>
    </source>
</reference>
<organism evidence="4 5">
    <name type="scientific">Schistosoma margrebowiei</name>
    <dbReference type="NCBI Taxonomy" id="48269"/>
    <lineage>
        <taxon>Eukaryota</taxon>
        <taxon>Metazoa</taxon>
        <taxon>Spiralia</taxon>
        <taxon>Lophotrochozoa</taxon>
        <taxon>Platyhelminthes</taxon>
        <taxon>Trematoda</taxon>
        <taxon>Digenea</taxon>
        <taxon>Strigeidida</taxon>
        <taxon>Schistosomatoidea</taxon>
        <taxon>Schistosomatidae</taxon>
        <taxon>Schistosoma</taxon>
    </lineage>
</organism>
<dbReference type="PANTHER" id="PTHR11387">
    <property type="entry name" value="CYTOCHROME C OXIDASE SUBUNIT 6B"/>
    <property type="match status" value="1"/>
</dbReference>
<keyword evidence="5" id="KW-1185">Reference proteome</keyword>
<evidence type="ECO:0000256" key="3">
    <source>
        <dbReference type="ARBA" id="ARBA00023157"/>
    </source>
</evidence>
<dbReference type="Proteomes" id="UP000277204">
    <property type="component" value="Unassembled WGS sequence"/>
</dbReference>
<dbReference type="InterPro" id="IPR036549">
    <property type="entry name" value="CX6/COA6-like_sf"/>
</dbReference>
<evidence type="ECO:0000256" key="2">
    <source>
        <dbReference type="ARBA" id="ARBA00023128"/>
    </source>
</evidence>
<accession>A0A183MGT6</accession>
<dbReference type="STRING" id="48269.A0A183MGT6"/>
<dbReference type="SUPFAM" id="SSF47694">
    <property type="entry name" value="Cytochrome c oxidase subunit h"/>
    <property type="match status" value="1"/>
</dbReference>
<evidence type="ECO:0000256" key="1">
    <source>
        <dbReference type="ARBA" id="ARBA00004173"/>
    </source>
</evidence>
<comment type="subcellular location">
    <subcellularLocation>
        <location evidence="1">Mitochondrion</location>
    </subcellularLocation>
</comment>
<dbReference type="InterPro" id="IPR048280">
    <property type="entry name" value="COX6B-like"/>
</dbReference>
<gene>
    <name evidence="4" type="ORF">SMRZ_LOCUS15261</name>
</gene>
<proteinExistence type="predicted"/>
<dbReference type="EMBL" id="UZAI01016904">
    <property type="protein sequence ID" value="VDP17828.1"/>
    <property type="molecule type" value="Genomic_DNA"/>
</dbReference>
<dbReference type="GO" id="GO:0005739">
    <property type="term" value="C:mitochondrion"/>
    <property type="evidence" value="ECO:0007669"/>
    <property type="project" value="UniProtKB-SubCell"/>
</dbReference>